<dbReference type="PANTHER" id="PTHR32468:SF34">
    <property type="entry name" value="CATION_H(+) ANTIPORTER 18"/>
    <property type="match status" value="1"/>
</dbReference>
<dbReference type="GO" id="GO:0006885">
    <property type="term" value="P:regulation of pH"/>
    <property type="evidence" value="ECO:0007669"/>
    <property type="project" value="TreeGrafter"/>
</dbReference>
<dbReference type="GO" id="GO:0012505">
    <property type="term" value="C:endomembrane system"/>
    <property type="evidence" value="ECO:0007669"/>
    <property type="project" value="TreeGrafter"/>
</dbReference>
<evidence type="ECO:0000256" key="4">
    <source>
        <dbReference type="ARBA" id="ARBA00023065"/>
    </source>
</evidence>
<dbReference type="GO" id="GO:0006813">
    <property type="term" value="P:potassium ion transport"/>
    <property type="evidence" value="ECO:0007669"/>
    <property type="project" value="UniProtKB-KW"/>
</dbReference>
<keyword evidence="4" id="KW-0406">Ion transport</keyword>
<accession>A0A6A1WMB3</accession>
<keyword evidence="1" id="KW-0813">Transport</keyword>
<dbReference type="Pfam" id="PF23259">
    <property type="entry name" value="CHX17_C"/>
    <property type="match status" value="1"/>
</dbReference>
<sequence>MYGPAKRSRKADFKHRTIERENPNTQLRILSCYQSARSIPSMINLIEASRGSEKREGLCVYVMHLMELSERSSAILMVNKARRNGLPFWNKGQRSDSDYFVVAFEAYRQLSRVSIRSMSEISSMSDMHEDICTTAERKGAAIIILPFHKHQRVDGSLETTRNDFRWVNRKVLEHAQCSVGILVDRGLGGTTQVAASNVSYSIVVPFFGGCDDREALAYGARMAEHPGIGLTVIRFIVKPESMEEIVEINIDDSSPSIKRWAEDEEFLAEFKQNSLKDDSAAYQERAVGNAADTISVLLELNCCNLFLVGRMPQGEVALDLSRNDCPELGPLGNLLTSPDFSTPASVLVVQQYNSRASPNFIIQMEEDLPDKEAESN</sequence>
<name>A0A6A1WMB3_9ROSI</name>
<protein>
    <submittedName>
        <fullName evidence="7">Cation/H(+) antiporter 18</fullName>
    </submittedName>
</protein>
<keyword evidence="2" id="KW-0633">Potassium transport</keyword>
<evidence type="ECO:0000313" key="8">
    <source>
        <dbReference type="Proteomes" id="UP000516437"/>
    </source>
</evidence>
<organism evidence="7 8">
    <name type="scientific">Morella rubra</name>
    <name type="common">Chinese bayberry</name>
    <dbReference type="NCBI Taxonomy" id="262757"/>
    <lineage>
        <taxon>Eukaryota</taxon>
        <taxon>Viridiplantae</taxon>
        <taxon>Streptophyta</taxon>
        <taxon>Embryophyta</taxon>
        <taxon>Tracheophyta</taxon>
        <taxon>Spermatophyta</taxon>
        <taxon>Magnoliopsida</taxon>
        <taxon>eudicotyledons</taxon>
        <taxon>Gunneridae</taxon>
        <taxon>Pentapetalae</taxon>
        <taxon>rosids</taxon>
        <taxon>fabids</taxon>
        <taxon>Fagales</taxon>
        <taxon>Myricaceae</taxon>
        <taxon>Morella</taxon>
    </lineage>
</organism>
<evidence type="ECO:0000256" key="1">
    <source>
        <dbReference type="ARBA" id="ARBA00022448"/>
    </source>
</evidence>
<evidence type="ECO:0000313" key="7">
    <source>
        <dbReference type="EMBL" id="KAB1226294.1"/>
    </source>
</evidence>
<proteinExistence type="predicted"/>
<reference evidence="7 8" key="1">
    <citation type="journal article" date="2019" name="Plant Biotechnol. J.">
        <title>The red bayberry genome and genetic basis of sex determination.</title>
        <authorList>
            <person name="Jia H.M."/>
            <person name="Jia H.J."/>
            <person name="Cai Q.L."/>
            <person name="Wang Y."/>
            <person name="Zhao H.B."/>
            <person name="Yang W.F."/>
            <person name="Wang G.Y."/>
            <person name="Li Y.H."/>
            <person name="Zhan D.L."/>
            <person name="Shen Y.T."/>
            <person name="Niu Q.F."/>
            <person name="Chang L."/>
            <person name="Qiu J."/>
            <person name="Zhao L."/>
            <person name="Xie H.B."/>
            <person name="Fu W.Y."/>
            <person name="Jin J."/>
            <person name="Li X.W."/>
            <person name="Jiao Y."/>
            <person name="Zhou C.C."/>
            <person name="Tu T."/>
            <person name="Chai C.Y."/>
            <person name="Gao J.L."/>
            <person name="Fan L.J."/>
            <person name="van de Weg E."/>
            <person name="Wang J.Y."/>
            <person name="Gao Z.S."/>
        </authorList>
    </citation>
    <scope>NUCLEOTIDE SEQUENCE [LARGE SCALE GENOMIC DNA]</scope>
    <source>
        <tissue evidence="7">Leaves</tissue>
    </source>
</reference>
<dbReference type="InterPro" id="IPR057290">
    <property type="entry name" value="CHX17_C"/>
</dbReference>
<evidence type="ECO:0000256" key="3">
    <source>
        <dbReference type="ARBA" id="ARBA00022958"/>
    </source>
</evidence>
<dbReference type="OrthoDB" id="1701512at2759"/>
<keyword evidence="3" id="KW-0630">Potassium</keyword>
<keyword evidence="8" id="KW-1185">Reference proteome</keyword>
<dbReference type="AlphaFoldDB" id="A0A6A1WMB3"/>
<feature type="domain" description="Cation/H(+) antiporter central" evidence="5">
    <location>
        <begin position="56"/>
        <end position="197"/>
    </location>
</feature>
<feature type="domain" description="Cation/H(+) antiporter C-terminal" evidence="6">
    <location>
        <begin position="199"/>
        <end position="354"/>
    </location>
</feature>
<dbReference type="PANTHER" id="PTHR32468">
    <property type="entry name" value="CATION/H + ANTIPORTER"/>
    <property type="match status" value="1"/>
</dbReference>
<evidence type="ECO:0000256" key="2">
    <source>
        <dbReference type="ARBA" id="ARBA00022538"/>
    </source>
</evidence>
<dbReference type="GO" id="GO:0098662">
    <property type="term" value="P:inorganic cation transmembrane transport"/>
    <property type="evidence" value="ECO:0007669"/>
    <property type="project" value="TreeGrafter"/>
</dbReference>
<gene>
    <name evidence="7" type="ORF">CJ030_MR1G005985</name>
</gene>
<dbReference type="Proteomes" id="UP000516437">
    <property type="component" value="Chromosome 1"/>
</dbReference>
<dbReference type="Gene3D" id="3.40.50.12370">
    <property type="match status" value="1"/>
</dbReference>
<dbReference type="EMBL" id="RXIC02000019">
    <property type="protein sequence ID" value="KAB1226294.1"/>
    <property type="molecule type" value="Genomic_DNA"/>
</dbReference>
<evidence type="ECO:0000259" key="5">
    <source>
        <dbReference type="Pfam" id="PF23256"/>
    </source>
</evidence>
<dbReference type="Pfam" id="PF23256">
    <property type="entry name" value="CHX17_2nd"/>
    <property type="match status" value="1"/>
</dbReference>
<dbReference type="InterPro" id="IPR057291">
    <property type="entry name" value="CHX17_2nd"/>
</dbReference>
<comment type="caution">
    <text evidence="7">The sequence shown here is derived from an EMBL/GenBank/DDBJ whole genome shotgun (WGS) entry which is preliminary data.</text>
</comment>
<evidence type="ECO:0000259" key="6">
    <source>
        <dbReference type="Pfam" id="PF23259"/>
    </source>
</evidence>
<dbReference type="InterPro" id="IPR050794">
    <property type="entry name" value="CPA2_transporter"/>
</dbReference>